<protein>
    <submittedName>
        <fullName evidence="2">Uncharacterized protein</fullName>
    </submittedName>
</protein>
<organism evidence="2 3">
    <name type="scientific">Hydrogenophaga laconesensis</name>
    <dbReference type="NCBI Taxonomy" id="1805971"/>
    <lineage>
        <taxon>Bacteria</taxon>
        <taxon>Pseudomonadati</taxon>
        <taxon>Pseudomonadota</taxon>
        <taxon>Betaproteobacteria</taxon>
        <taxon>Burkholderiales</taxon>
        <taxon>Comamonadaceae</taxon>
        <taxon>Hydrogenophaga</taxon>
    </lineage>
</organism>
<dbReference type="RefSeq" id="WP_204731415.1">
    <property type="nucleotide sequence ID" value="NZ_JAVDWE010000001.1"/>
</dbReference>
<evidence type="ECO:0000256" key="1">
    <source>
        <dbReference type="SAM" id="MobiDB-lite"/>
    </source>
</evidence>
<feature type="compositionally biased region" description="Basic residues" evidence="1">
    <location>
        <begin position="32"/>
        <end position="43"/>
    </location>
</feature>
<keyword evidence="3" id="KW-1185">Reference proteome</keyword>
<evidence type="ECO:0000313" key="3">
    <source>
        <dbReference type="Proteomes" id="UP001265550"/>
    </source>
</evidence>
<dbReference type="Proteomes" id="UP001265550">
    <property type="component" value="Unassembled WGS sequence"/>
</dbReference>
<feature type="region of interest" description="Disordered" evidence="1">
    <location>
        <begin position="25"/>
        <end position="48"/>
    </location>
</feature>
<reference evidence="2 3" key="1">
    <citation type="submission" date="2023-07" db="EMBL/GenBank/DDBJ databases">
        <title>Sorghum-associated microbial communities from plants grown in Nebraska, USA.</title>
        <authorList>
            <person name="Schachtman D."/>
        </authorList>
    </citation>
    <scope>NUCLEOTIDE SEQUENCE [LARGE SCALE GENOMIC DNA]</scope>
    <source>
        <strain evidence="2 3">BE240</strain>
    </source>
</reference>
<accession>A0ABU1V4R5</accession>
<evidence type="ECO:0000313" key="2">
    <source>
        <dbReference type="EMBL" id="MDR7092395.1"/>
    </source>
</evidence>
<sequence length="83" mass="9431">MVFIQFNFTDGKALASIVCMRDNTTQTSPTRLPHRAATPHKKDRNTWRRAVDSVRDSWSRAAAALARAEQHIMENFRQPPHGG</sequence>
<proteinExistence type="predicted"/>
<gene>
    <name evidence="2" type="ORF">J2X09_000118</name>
</gene>
<name>A0ABU1V4R5_9BURK</name>
<dbReference type="EMBL" id="JAVDWE010000001">
    <property type="protein sequence ID" value="MDR7092395.1"/>
    <property type="molecule type" value="Genomic_DNA"/>
</dbReference>
<comment type="caution">
    <text evidence="2">The sequence shown here is derived from an EMBL/GenBank/DDBJ whole genome shotgun (WGS) entry which is preliminary data.</text>
</comment>